<dbReference type="Proteomes" id="UP000824140">
    <property type="component" value="Unassembled WGS sequence"/>
</dbReference>
<protein>
    <submittedName>
        <fullName evidence="5">Nitroreductase family protein</fullName>
    </submittedName>
</protein>
<evidence type="ECO:0000313" key="5">
    <source>
        <dbReference type="EMBL" id="HIS92279.1"/>
    </source>
</evidence>
<dbReference type="PANTHER" id="PTHR43673">
    <property type="entry name" value="NAD(P)H NITROREDUCTASE YDGI-RELATED"/>
    <property type="match status" value="1"/>
</dbReference>
<proteinExistence type="inferred from homology"/>
<dbReference type="PANTHER" id="PTHR43673:SF10">
    <property type="entry name" value="NADH DEHYDROGENASE_NAD(P)H NITROREDUCTASE XCC3605-RELATED"/>
    <property type="match status" value="1"/>
</dbReference>
<gene>
    <name evidence="5" type="ORF">IAA84_04600</name>
</gene>
<dbReference type="Pfam" id="PF00881">
    <property type="entry name" value="Nitroreductase"/>
    <property type="match status" value="1"/>
</dbReference>
<dbReference type="EMBL" id="DVJN01000091">
    <property type="protein sequence ID" value="HIS92279.1"/>
    <property type="molecule type" value="Genomic_DNA"/>
</dbReference>
<name>A0A9D1K5B2_9FIRM</name>
<dbReference type="InterPro" id="IPR000415">
    <property type="entry name" value="Nitroreductase-like"/>
</dbReference>
<feature type="domain" description="Nitroreductase" evidence="4">
    <location>
        <begin position="9"/>
        <end position="156"/>
    </location>
</feature>
<evidence type="ECO:0000256" key="3">
    <source>
        <dbReference type="SAM" id="MobiDB-lite"/>
    </source>
</evidence>
<comment type="similarity">
    <text evidence="1">Belongs to the nitroreductase family.</text>
</comment>
<feature type="region of interest" description="Disordered" evidence="3">
    <location>
        <begin position="159"/>
        <end position="180"/>
    </location>
</feature>
<sequence length="180" mass="19834">MMDFMDLVRCRESCRDFSERGVERDKLENMLEAARLAPSACNSQPWSFTAVTAPLTVKAVAKCLQGMGMNKFASHCPAFIVVCEEKANLSAVVGGKLKHQHFAQTDVGIAVAHLCLAATAQGLATCIIGWLEEEALRKLLGLRDGARVRAVIATGYAREEKEPREKKRKPLSEIARFVEE</sequence>
<reference evidence="5" key="1">
    <citation type="submission" date="2020-10" db="EMBL/GenBank/DDBJ databases">
        <authorList>
            <person name="Gilroy R."/>
        </authorList>
    </citation>
    <scope>NUCLEOTIDE SEQUENCE</scope>
    <source>
        <strain evidence="5">13766</strain>
    </source>
</reference>
<dbReference type="Gene3D" id="3.40.109.10">
    <property type="entry name" value="NADH Oxidase"/>
    <property type="match status" value="1"/>
</dbReference>
<dbReference type="GO" id="GO:0016491">
    <property type="term" value="F:oxidoreductase activity"/>
    <property type="evidence" value="ECO:0007669"/>
    <property type="project" value="UniProtKB-KW"/>
</dbReference>
<evidence type="ECO:0000256" key="1">
    <source>
        <dbReference type="ARBA" id="ARBA00007118"/>
    </source>
</evidence>
<accession>A0A9D1K5B2</accession>
<evidence type="ECO:0000313" key="6">
    <source>
        <dbReference type="Proteomes" id="UP000824140"/>
    </source>
</evidence>
<dbReference type="AlphaFoldDB" id="A0A9D1K5B2"/>
<dbReference type="InterPro" id="IPR029479">
    <property type="entry name" value="Nitroreductase"/>
</dbReference>
<evidence type="ECO:0000259" key="4">
    <source>
        <dbReference type="Pfam" id="PF00881"/>
    </source>
</evidence>
<keyword evidence="2" id="KW-0560">Oxidoreductase</keyword>
<organism evidence="5 6">
    <name type="scientific">Candidatus Alectryocaccomicrobium excrementavium</name>
    <dbReference type="NCBI Taxonomy" id="2840668"/>
    <lineage>
        <taxon>Bacteria</taxon>
        <taxon>Bacillati</taxon>
        <taxon>Bacillota</taxon>
        <taxon>Clostridia</taxon>
        <taxon>Candidatus Alectryocaccomicrobium</taxon>
    </lineage>
</organism>
<dbReference type="SUPFAM" id="SSF55469">
    <property type="entry name" value="FMN-dependent nitroreductase-like"/>
    <property type="match status" value="1"/>
</dbReference>
<evidence type="ECO:0000256" key="2">
    <source>
        <dbReference type="ARBA" id="ARBA00023002"/>
    </source>
</evidence>
<comment type="caution">
    <text evidence="5">The sequence shown here is derived from an EMBL/GenBank/DDBJ whole genome shotgun (WGS) entry which is preliminary data.</text>
</comment>
<reference evidence="5" key="2">
    <citation type="journal article" date="2021" name="PeerJ">
        <title>Extensive microbial diversity within the chicken gut microbiome revealed by metagenomics and culture.</title>
        <authorList>
            <person name="Gilroy R."/>
            <person name="Ravi A."/>
            <person name="Getino M."/>
            <person name="Pursley I."/>
            <person name="Horton D.L."/>
            <person name="Alikhan N.F."/>
            <person name="Baker D."/>
            <person name="Gharbi K."/>
            <person name="Hall N."/>
            <person name="Watson M."/>
            <person name="Adriaenssens E.M."/>
            <person name="Foster-Nyarko E."/>
            <person name="Jarju S."/>
            <person name="Secka A."/>
            <person name="Antonio M."/>
            <person name="Oren A."/>
            <person name="Chaudhuri R.R."/>
            <person name="La Ragione R."/>
            <person name="Hildebrand F."/>
            <person name="Pallen M.J."/>
        </authorList>
    </citation>
    <scope>NUCLEOTIDE SEQUENCE</scope>
    <source>
        <strain evidence="5">13766</strain>
    </source>
</reference>